<dbReference type="STRING" id="569882.SAMN04490248_10753"/>
<organism evidence="3 4">
    <name type="scientific">Salinihabitans flavidus</name>
    <dbReference type="NCBI Taxonomy" id="569882"/>
    <lineage>
        <taxon>Bacteria</taxon>
        <taxon>Pseudomonadati</taxon>
        <taxon>Pseudomonadota</taxon>
        <taxon>Alphaproteobacteria</taxon>
        <taxon>Rhodobacterales</taxon>
        <taxon>Roseobacteraceae</taxon>
        <taxon>Salinihabitans</taxon>
    </lineage>
</organism>
<dbReference type="InterPro" id="IPR032269">
    <property type="entry name" value="DUF4833"/>
</dbReference>
<dbReference type="Proteomes" id="UP000198893">
    <property type="component" value="Unassembled WGS sequence"/>
</dbReference>
<dbReference type="Pfam" id="PF16117">
    <property type="entry name" value="DUF4833"/>
    <property type="match status" value="1"/>
</dbReference>
<dbReference type="RefSeq" id="WP_093117247.1">
    <property type="nucleotide sequence ID" value="NZ_FODS01000007.1"/>
</dbReference>
<dbReference type="EMBL" id="FODS01000007">
    <property type="protein sequence ID" value="SEO57867.1"/>
    <property type="molecule type" value="Genomic_DNA"/>
</dbReference>
<sequence>MPALFRVHTLLLQICTVVIALWLLPAPASAAPGLKLVSHTMSATLPKVQPDWPVPRDGHQVFYIQRSMNSNTVVYAARFDESGHFDRNTPVHGYWRRYNTDGVAKSLKFIEKQFAYGVSSRVNPDGETYAVTFKAIPHLSVTLRSPAPNRASLWAQVGDTDLQLTYAYLDLDESGLIPKVTRLRLFGTDPATGRAHTLIFSVSGGAIRE</sequence>
<reference evidence="3 4" key="1">
    <citation type="submission" date="2016-10" db="EMBL/GenBank/DDBJ databases">
        <authorList>
            <person name="de Groot N.N."/>
        </authorList>
    </citation>
    <scope>NUCLEOTIDE SEQUENCE [LARGE SCALE GENOMIC DNA]</scope>
    <source>
        <strain evidence="3 4">DSM 27842</strain>
    </source>
</reference>
<protein>
    <recommendedName>
        <fullName evidence="2">DUF4833 domain-containing protein</fullName>
    </recommendedName>
</protein>
<evidence type="ECO:0000313" key="3">
    <source>
        <dbReference type="EMBL" id="SEO57867.1"/>
    </source>
</evidence>
<keyword evidence="1" id="KW-0732">Signal</keyword>
<evidence type="ECO:0000256" key="1">
    <source>
        <dbReference type="SAM" id="SignalP"/>
    </source>
</evidence>
<dbReference type="AlphaFoldDB" id="A0A1H8QUY8"/>
<dbReference type="OrthoDB" id="9785831at2"/>
<evidence type="ECO:0000313" key="4">
    <source>
        <dbReference type="Proteomes" id="UP000198893"/>
    </source>
</evidence>
<feature type="chain" id="PRO_5011434605" description="DUF4833 domain-containing protein" evidence="1">
    <location>
        <begin position="31"/>
        <end position="209"/>
    </location>
</feature>
<feature type="signal peptide" evidence="1">
    <location>
        <begin position="1"/>
        <end position="30"/>
    </location>
</feature>
<feature type="domain" description="DUF4833" evidence="2">
    <location>
        <begin position="62"/>
        <end position="195"/>
    </location>
</feature>
<proteinExistence type="predicted"/>
<name>A0A1H8QUY8_9RHOB</name>
<gene>
    <name evidence="3" type="ORF">SAMN04490248_10753</name>
</gene>
<keyword evidence="4" id="KW-1185">Reference proteome</keyword>
<accession>A0A1H8QUY8</accession>
<evidence type="ECO:0000259" key="2">
    <source>
        <dbReference type="Pfam" id="PF16117"/>
    </source>
</evidence>